<keyword evidence="3" id="KW-0804">Transcription</keyword>
<dbReference type="Proteomes" id="UP000063429">
    <property type="component" value="Chromosome"/>
</dbReference>
<evidence type="ECO:0000256" key="2">
    <source>
        <dbReference type="ARBA" id="ARBA00023125"/>
    </source>
</evidence>
<dbReference type="InterPro" id="IPR037923">
    <property type="entry name" value="HTH-like"/>
</dbReference>
<evidence type="ECO:0000313" key="6">
    <source>
        <dbReference type="Proteomes" id="UP000063429"/>
    </source>
</evidence>
<dbReference type="InterPro" id="IPR018060">
    <property type="entry name" value="HTH_AraC"/>
</dbReference>
<name>A0ABN4I3F0_9BURK</name>
<dbReference type="SMART" id="SM00342">
    <property type="entry name" value="HTH_ARAC"/>
    <property type="match status" value="1"/>
</dbReference>
<dbReference type="PROSITE" id="PS01124">
    <property type="entry name" value="HTH_ARAC_FAMILY_2"/>
    <property type="match status" value="1"/>
</dbReference>
<evidence type="ECO:0000256" key="1">
    <source>
        <dbReference type="ARBA" id="ARBA00023015"/>
    </source>
</evidence>
<dbReference type="Pfam" id="PF12833">
    <property type="entry name" value="HTH_18"/>
    <property type="match status" value="1"/>
</dbReference>
<dbReference type="InterPro" id="IPR009057">
    <property type="entry name" value="Homeodomain-like_sf"/>
</dbReference>
<dbReference type="PANTHER" id="PTHR43280">
    <property type="entry name" value="ARAC-FAMILY TRANSCRIPTIONAL REGULATOR"/>
    <property type="match status" value="1"/>
</dbReference>
<evidence type="ECO:0000259" key="4">
    <source>
        <dbReference type="PROSITE" id="PS01124"/>
    </source>
</evidence>
<keyword evidence="2" id="KW-0238">DNA-binding</keyword>
<evidence type="ECO:0000256" key="3">
    <source>
        <dbReference type="ARBA" id="ARBA00023163"/>
    </source>
</evidence>
<dbReference type="EMBL" id="CP011409">
    <property type="protein sequence ID" value="AKZ65585.1"/>
    <property type="molecule type" value="Genomic_DNA"/>
</dbReference>
<keyword evidence="1" id="KW-0805">Transcription regulation</keyword>
<feature type="domain" description="HTH araC/xylS-type" evidence="4">
    <location>
        <begin position="183"/>
        <end position="281"/>
    </location>
</feature>
<reference evidence="6" key="1">
    <citation type="journal article" date="2015" name="Genome Announc.">
        <title>Complete Genome Sequence of Herbaspirillum hiltneri N3 (DSM 17495), Isolated from Surface-Sterilized Wheat Roots.</title>
        <authorList>
            <person name="Guizelini D."/>
            <person name="Saizaki P.M."/>
            <person name="Coimbra N.A."/>
            <person name="Weiss V.A."/>
            <person name="Faoro H."/>
            <person name="Sfeir M.Z."/>
            <person name="Baura V.A."/>
            <person name="Monteiro R.A."/>
            <person name="Chubatsu L.S."/>
            <person name="Souza E.M."/>
            <person name="Cruz L.M."/>
            <person name="Pedrosa F.O."/>
            <person name="Raittz R.T."/>
            <person name="Marchaukoski J.N."/>
            <person name="Steffens M.B."/>
        </authorList>
    </citation>
    <scope>NUCLEOTIDE SEQUENCE [LARGE SCALE GENOMIC DNA]</scope>
    <source>
        <strain evidence="6">N3</strain>
    </source>
</reference>
<dbReference type="Gene3D" id="1.10.10.60">
    <property type="entry name" value="Homeodomain-like"/>
    <property type="match status" value="2"/>
</dbReference>
<keyword evidence="6" id="KW-1185">Reference proteome</keyword>
<dbReference type="SUPFAM" id="SSF46689">
    <property type="entry name" value="Homeodomain-like"/>
    <property type="match status" value="2"/>
</dbReference>
<dbReference type="CDD" id="cd06976">
    <property type="entry name" value="cupin_MtlR-like_N"/>
    <property type="match status" value="1"/>
</dbReference>
<dbReference type="PANTHER" id="PTHR43280:SF27">
    <property type="entry name" value="TRANSCRIPTIONAL REGULATOR MTLR"/>
    <property type="match status" value="1"/>
</dbReference>
<gene>
    <name evidence="5" type="ORF">F506_22385</name>
</gene>
<accession>A0ABN4I3F0</accession>
<evidence type="ECO:0000313" key="5">
    <source>
        <dbReference type="EMBL" id="AKZ65585.1"/>
    </source>
</evidence>
<proteinExistence type="predicted"/>
<sequence>MPDLELVDVRRNESFTIWSHGYPYRTVRWHFHPEYEIQFITATSGKYFVGDFIGQFEPGNLVLLGPNLPHNWVSDVAPGEQVPERGLIIQFPSEFINNGIHAFAELHELEDLLLDAQAGLVFTAATGAAAESIMRQLLTAQGCKRIQLFLALFDLMIADAGRMPLASPGYVPDALAYMSSRLNHVLRFIAENLDTDLRESVLAELAQQSTSAFSRSFRKHTGMSCIQYINQLRINGACELLMQGDLGITDICFRVGFNNVSNFNRHFLIQKGVSPSAFRKYQEINMASRNLAQAA</sequence>
<organism evidence="5 6">
    <name type="scientific">Herbaspirillum hiltneri N3</name>
    <dbReference type="NCBI Taxonomy" id="1262470"/>
    <lineage>
        <taxon>Bacteria</taxon>
        <taxon>Pseudomonadati</taxon>
        <taxon>Pseudomonadota</taxon>
        <taxon>Betaproteobacteria</taxon>
        <taxon>Burkholderiales</taxon>
        <taxon>Oxalobacteraceae</taxon>
        <taxon>Herbaspirillum</taxon>
    </lineage>
</organism>
<dbReference type="SUPFAM" id="SSF51215">
    <property type="entry name" value="Regulatory protein AraC"/>
    <property type="match status" value="1"/>
</dbReference>
<protein>
    <submittedName>
        <fullName evidence="5">AraC family transcriptional regulator</fullName>
    </submittedName>
</protein>